<dbReference type="CDD" id="cd01949">
    <property type="entry name" value="GGDEF"/>
    <property type="match status" value="1"/>
</dbReference>
<organism evidence="6 7">
    <name type="scientific">Roseateles albus</name>
    <dbReference type="NCBI Taxonomy" id="2987525"/>
    <lineage>
        <taxon>Bacteria</taxon>
        <taxon>Pseudomonadati</taxon>
        <taxon>Pseudomonadota</taxon>
        <taxon>Betaproteobacteria</taxon>
        <taxon>Burkholderiales</taxon>
        <taxon>Sphaerotilaceae</taxon>
        <taxon>Roseateles</taxon>
    </lineage>
</organism>
<dbReference type="Pfam" id="PF13424">
    <property type="entry name" value="TPR_12"/>
    <property type="match status" value="1"/>
</dbReference>
<dbReference type="SUPFAM" id="SSF48452">
    <property type="entry name" value="TPR-like"/>
    <property type="match status" value="1"/>
</dbReference>
<dbReference type="RefSeq" id="WP_273598648.1">
    <property type="nucleotide sequence ID" value="NZ_JAQQXT010000001.1"/>
</dbReference>
<dbReference type="SUPFAM" id="SSF55073">
    <property type="entry name" value="Nucleotide cyclase"/>
    <property type="match status" value="1"/>
</dbReference>
<keyword evidence="4" id="KW-0472">Membrane</keyword>
<dbReference type="InterPro" id="IPR029787">
    <property type="entry name" value="Nucleotide_cyclase"/>
</dbReference>
<proteinExistence type="predicted"/>
<dbReference type="Proteomes" id="UP001221189">
    <property type="component" value="Unassembled WGS sequence"/>
</dbReference>
<dbReference type="InterPro" id="IPR043128">
    <property type="entry name" value="Rev_trsase/Diguanyl_cyclase"/>
</dbReference>
<comment type="catalytic activity">
    <reaction evidence="2">
        <text>2 GTP = 3',3'-c-di-GMP + 2 diphosphate</text>
        <dbReference type="Rhea" id="RHEA:24898"/>
        <dbReference type="ChEBI" id="CHEBI:33019"/>
        <dbReference type="ChEBI" id="CHEBI:37565"/>
        <dbReference type="ChEBI" id="CHEBI:58805"/>
        <dbReference type="EC" id="2.7.7.65"/>
    </reaction>
</comment>
<dbReference type="Gene3D" id="3.30.70.270">
    <property type="match status" value="1"/>
</dbReference>
<evidence type="ECO:0000259" key="5">
    <source>
        <dbReference type="PROSITE" id="PS50887"/>
    </source>
</evidence>
<evidence type="ECO:0000256" key="1">
    <source>
        <dbReference type="ARBA" id="ARBA00012528"/>
    </source>
</evidence>
<accession>A0ABT5K8R0</accession>
<evidence type="ECO:0000256" key="4">
    <source>
        <dbReference type="SAM" id="Phobius"/>
    </source>
</evidence>
<dbReference type="InterPro" id="IPR000160">
    <property type="entry name" value="GGDEF_dom"/>
</dbReference>
<dbReference type="Pfam" id="PF00990">
    <property type="entry name" value="GGDEF"/>
    <property type="match status" value="1"/>
</dbReference>
<dbReference type="InterPro" id="IPR011990">
    <property type="entry name" value="TPR-like_helical_dom_sf"/>
</dbReference>
<evidence type="ECO:0000313" key="6">
    <source>
        <dbReference type="EMBL" id="MDC8770170.1"/>
    </source>
</evidence>
<protein>
    <recommendedName>
        <fullName evidence="1">diguanylate cyclase</fullName>
        <ecNumber evidence="1">2.7.7.65</ecNumber>
    </recommendedName>
</protein>
<feature type="region of interest" description="Disordered" evidence="3">
    <location>
        <begin position="54"/>
        <end position="75"/>
    </location>
</feature>
<dbReference type="NCBIfam" id="TIGR00254">
    <property type="entry name" value="GGDEF"/>
    <property type="match status" value="1"/>
</dbReference>
<dbReference type="PANTHER" id="PTHR45138:SF9">
    <property type="entry name" value="DIGUANYLATE CYCLASE DGCM-RELATED"/>
    <property type="match status" value="1"/>
</dbReference>
<dbReference type="SMART" id="SM00028">
    <property type="entry name" value="TPR"/>
    <property type="match status" value="6"/>
</dbReference>
<dbReference type="Gene3D" id="1.25.40.10">
    <property type="entry name" value="Tetratricopeptide repeat domain"/>
    <property type="match status" value="2"/>
</dbReference>
<keyword evidence="4" id="KW-0812">Transmembrane</keyword>
<evidence type="ECO:0000256" key="2">
    <source>
        <dbReference type="ARBA" id="ARBA00034247"/>
    </source>
</evidence>
<keyword evidence="7" id="KW-1185">Reference proteome</keyword>
<keyword evidence="4" id="KW-1133">Transmembrane helix</keyword>
<comment type="caution">
    <text evidence="6">The sequence shown here is derived from an EMBL/GenBank/DDBJ whole genome shotgun (WGS) entry which is preliminary data.</text>
</comment>
<sequence>MSSVNSAGKQAARSPVGRRLGPAYCAHRLLICCLSLALLGLGLSACKPEPLVEPAPASSAAPAADIDRAPATGASDASVMKELERIERAGPVKPVESERYLLALQARVKPGSAELLELLILRSNLAINRRDTASAESHMKLMREWPNPRLAAEAKLAQHVLRARLLAQSGQLELAKKELSDLNSYSAGPTSALRRAYSLLGALQSDTGNADAALLNLHQALKLAEKTGEAWRRVDLLGSLANTYVEAQQLERAEQTINEALLEAERDPDTYMLLNVQTMRGIIYAELGKHALAQRAKQEALAHARRSGVEDLLSLALANYADYHLKQGNYTEALRLAEEALPLAMKTQDLSSQAVALANMGLAKIALKRVEEGKRDALAGIAIDAKRGANSGASIGWQELGAYLEKAGDLPGAADAYHRYRKLIDQALRADTRKAVLEAQARYDDERRAQELELLNRDMNLKSEQLRERDLRLKLWAALGGCVLLSGVLLGLAYQRIRKTNLALASSNAALRVQGERDPLTGLSNRRHFQAAIKRLADQGRLSGTVFLIDIDHFKRINDGYGHAAGDSVLIEIAKRLRSTLRDEDLVVRWGGEEFLIVVDTRDAAYAGTLAQRLLDHIGSEPVSHGGQSIPITASIGFASFPIAPQGLALSWERAIDLVDTVMYMAKAHGRNKAYGIQSIAAEDEASLLLLAARMEAAWHEGSVQLLALQGPEPVSPPT</sequence>
<feature type="transmembrane region" description="Helical" evidence="4">
    <location>
        <begin position="475"/>
        <end position="494"/>
    </location>
</feature>
<feature type="domain" description="GGDEF" evidence="5">
    <location>
        <begin position="542"/>
        <end position="679"/>
    </location>
</feature>
<dbReference type="InterPro" id="IPR019734">
    <property type="entry name" value="TPR_rpt"/>
</dbReference>
<dbReference type="EC" id="2.7.7.65" evidence="1"/>
<feature type="compositionally biased region" description="Low complexity" evidence="3">
    <location>
        <begin position="54"/>
        <end position="64"/>
    </location>
</feature>
<evidence type="ECO:0000256" key="3">
    <source>
        <dbReference type="SAM" id="MobiDB-lite"/>
    </source>
</evidence>
<evidence type="ECO:0000313" key="7">
    <source>
        <dbReference type="Proteomes" id="UP001221189"/>
    </source>
</evidence>
<reference evidence="6 7" key="1">
    <citation type="submission" date="2022-10" db="EMBL/GenBank/DDBJ databases">
        <title>Paucibacter sp. hw1 Genome sequencing.</title>
        <authorList>
            <person name="Park S."/>
        </authorList>
    </citation>
    <scope>NUCLEOTIDE SEQUENCE [LARGE SCALE GENOMIC DNA]</scope>
    <source>
        <strain evidence="7">hw1</strain>
    </source>
</reference>
<dbReference type="InterPro" id="IPR050469">
    <property type="entry name" value="Diguanylate_Cyclase"/>
</dbReference>
<gene>
    <name evidence="6" type="ORF">PRZ03_01210</name>
</gene>
<dbReference type="EMBL" id="JAQQXT010000001">
    <property type="protein sequence ID" value="MDC8770170.1"/>
    <property type="molecule type" value="Genomic_DNA"/>
</dbReference>
<dbReference type="PROSITE" id="PS50887">
    <property type="entry name" value="GGDEF"/>
    <property type="match status" value="1"/>
</dbReference>
<dbReference type="PANTHER" id="PTHR45138">
    <property type="entry name" value="REGULATORY COMPONENTS OF SENSORY TRANSDUCTION SYSTEM"/>
    <property type="match status" value="1"/>
</dbReference>
<dbReference type="SMART" id="SM00267">
    <property type="entry name" value="GGDEF"/>
    <property type="match status" value="1"/>
</dbReference>
<name>A0ABT5K8R0_9BURK</name>